<evidence type="ECO:0000313" key="1">
    <source>
        <dbReference type="EMBL" id="KAJ8664981.1"/>
    </source>
</evidence>
<name>A0ACC2N294_9HYME</name>
<accession>A0ACC2N294</accession>
<organism evidence="1 2">
    <name type="scientific">Eretmocerus hayati</name>
    <dbReference type="NCBI Taxonomy" id="131215"/>
    <lineage>
        <taxon>Eukaryota</taxon>
        <taxon>Metazoa</taxon>
        <taxon>Ecdysozoa</taxon>
        <taxon>Arthropoda</taxon>
        <taxon>Hexapoda</taxon>
        <taxon>Insecta</taxon>
        <taxon>Pterygota</taxon>
        <taxon>Neoptera</taxon>
        <taxon>Endopterygota</taxon>
        <taxon>Hymenoptera</taxon>
        <taxon>Apocrita</taxon>
        <taxon>Proctotrupomorpha</taxon>
        <taxon>Chalcidoidea</taxon>
        <taxon>Aphelinidae</taxon>
        <taxon>Aphelininae</taxon>
        <taxon>Eretmocerus</taxon>
    </lineage>
</organism>
<comment type="caution">
    <text evidence="1">The sequence shown here is derived from an EMBL/GenBank/DDBJ whole genome shotgun (WGS) entry which is preliminary data.</text>
</comment>
<reference evidence="1" key="1">
    <citation type="submission" date="2023-04" db="EMBL/GenBank/DDBJ databases">
        <title>A chromosome-level genome assembly of the parasitoid wasp Eretmocerus hayati.</title>
        <authorList>
            <person name="Zhong Y."/>
            <person name="Liu S."/>
            <person name="Liu Y."/>
        </authorList>
    </citation>
    <scope>NUCLEOTIDE SEQUENCE</scope>
    <source>
        <strain evidence="1">ZJU_SS_LIU_2023</strain>
    </source>
</reference>
<keyword evidence="2" id="KW-1185">Reference proteome</keyword>
<dbReference type="Proteomes" id="UP001239111">
    <property type="component" value="Chromosome 4"/>
</dbReference>
<dbReference type="EMBL" id="CM056744">
    <property type="protein sequence ID" value="KAJ8664981.1"/>
    <property type="molecule type" value="Genomic_DNA"/>
</dbReference>
<gene>
    <name evidence="1" type="ORF">QAD02_006643</name>
</gene>
<protein>
    <submittedName>
        <fullName evidence="1">Uncharacterized protein</fullName>
    </submittedName>
</protein>
<proteinExistence type="predicted"/>
<evidence type="ECO:0000313" key="2">
    <source>
        <dbReference type="Proteomes" id="UP001239111"/>
    </source>
</evidence>
<sequence length="127" mass="14389">MDSSERCREEQQFSEEYRDVKHEVVIENLVECIPKKEEAECNQSHNDEVRDALGMPACGSGTQSGSDIIGATHFTTRLALDGSLVDSCETMIEIKEEMDYIKTEAEITEYALYLSQCEAERNKQLSE</sequence>